<evidence type="ECO:0000313" key="1">
    <source>
        <dbReference type="EMBL" id="GAA1110975.1"/>
    </source>
</evidence>
<accession>A0ABP4ENW9</accession>
<comment type="caution">
    <text evidence="1">The sequence shown here is derived from an EMBL/GenBank/DDBJ whole genome shotgun (WGS) entry which is preliminary data.</text>
</comment>
<gene>
    <name evidence="1" type="ORF">GCM10009663_60460</name>
</gene>
<name>A0ABP4ENW9_9ACTN</name>
<organism evidence="1 2">
    <name type="scientific">Kitasatospora arboriphila</name>
    <dbReference type="NCBI Taxonomy" id="258052"/>
    <lineage>
        <taxon>Bacteria</taxon>
        <taxon>Bacillati</taxon>
        <taxon>Actinomycetota</taxon>
        <taxon>Actinomycetes</taxon>
        <taxon>Kitasatosporales</taxon>
        <taxon>Streptomycetaceae</taxon>
        <taxon>Kitasatospora</taxon>
    </lineage>
</organism>
<proteinExistence type="predicted"/>
<reference evidence="2" key="1">
    <citation type="journal article" date="2019" name="Int. J. Syst. Evol. Microbiol.">
        <title>The Global Catalogue of Microorganisms (GCM) 10K type strain sequencing project: providing services to taxonomists for standard genome sequencing and annotation.</title>
        <authorList>
            <consortium name="The Broad Institute Genomics Platform"/>
            <consortium name="The Broad Institute Genome Sequencing Center for Infectious Disease"/>
            <person name="Wu L."/>
            <person name="Ma J."/>
        </authorList>
    </citation>
    <scope>NUCLEOTIDE SEQUENCE [LARGE SCALE GENOMIC DNA]</scope>
    <source>
        <strain evidence="2">JCM 13002</strain>
    </source>
</reference>
<protein>
    <submittedName>
        <fullName evidence="1">Uncharacterized protein</fullName>
    </submittedName>
</protein>
<dbReference type="EMBL" id="BAAALD010000080">
    <property type="protein sequence ID" value="GAA1110975.1"/>
    <property type="molecule type" value="Genomic_DNA"/>
</dbReference>
<dbReference type="Proteomes" id="UP001499987">
    <property type="component" value="Unassembled WGS sequence"/>
</dbReference>
<sequence length="78" mass="7805">MEQAQDLGVAGDLLADLAQECGLAVGVGVLDAAADDHPVRVDGGANALDRERGVVRGDQDGSDAFGGGIAALAFTLLR</sequence>
<evidence type="ECO:0000313" key="2">
    <source>
        <dbReference type="Proteomes" id="UP001499987"/>
    </source>
</evidence>
<keyword evidence="2" id="KW-1185">Reference proteome</keyword>